<dbReference type="GO" id="GO:0071949">
    <property type="term" value="F:FAD binding"/>
    <property type="evidence" value="ECO:0007669"/>
    <property type="project" value="InterPro"/>
</dbReference>
<organism evidence="6 7">
    <name type="scientific">Linnemannia elongata AG-77</name>
    <dbReference type="NCBI Taxonomy" id="1314771"/>
    <lineage>
        <taxon>Eukaryota</taxon>
        <taxon>Fungi</taxon>
        <taxon>Fungi incertae sedis</taxon>
        <taxon>Mucoromycota</taxon>
        <taxon>Mortierellomycotina</taxon>
        <taxon>Mortierellomycetes</taxon>
        <taxon>Mortierellales</taxon>
        <taxon>Mortierellaceae</taxon>
        <taxon>Linnemannia</taxon>
    </lineage>
</organism>
<feature type="transmembrane region" description="Helical" evidence="4">
    <location>
        <begin position="21"/>
        <end position="38"/>
    </location>
</feature>
<proteinExistence type="predicted"/>
<evidence type="ECO:0000256" key="1">
    <source>
        <dbReference type="ARBA" id="ARBA00022630"/>
    </source>
</evidence>
<evidence type="ECO:0000313" key="6">
    <source>
        <dbReference type="EMBL" id="OAQ29966.1"/>
    </source>
</evidence>
<keyword evidence="4" id="KW-0472">Membrane</keyword>
<accession>A0A197JZU3</accession>
<evidence type="ECO:0000313" key="7">
    <source>
        <dbReference type="Proteomes" id="UP000078512"/>
    </source>
</evidence>
<keyword evidence="7" id="KW-1185">Reference proteome</keyword>
<dbReference type="InterPro" id="IPR002938">
    <property type="entry name" value="FAD-bd"/>
</dbReference>
<keyword evidence="4" id="KW-0812">Transmembrane</keyword>
<evidence type="ECO:0000256" key="2">
    <source>
        <dbReference type="ARBA" id="ARBA00022827"/>
    </source>
</evidence>
<dbReference type="Gene3D" id="3.50.50.60">
    <property type="entry name" value="FAD/NAD(P)-binding domain"/>
    <property type="match status" value="1"/>
</dbReference>
<dbReference type="Pfam" id="PF01494">
    <property type="entry name" value="FAD_binding_3"/>
    <property type="match status" value="1"/>
</dbReference>
<protein>
    <recommendedName>
        <fullName evidence="5">FAD-binding domain-containing protein</fullName>
    </recommendedName>
</protein>
<reference evidence="6 7" key="1">
    <citation type="submission" date="2016-05" db="EMBL/GenBank/DDBJ databases">
        <title>Genome sequencing reveals origins of a unique bacterial endosymbiosis in the earliest lineages of terrestrial Fungi.</title>
        <authorList>
            <consortium name="DOE Joint Genome Institute"/>
            <person name="Uehling J."/>
            <person name="Gryganskyi A."/>
            <person name="Hameed K."/>
            <person name="Tschaplinski T."/>
            <person name="Misztal P."/>
            <person name="Wu S."/>
            <person name="Desiro A."/>
            <person name="Vande Pol N."/>
            <person name="Du Z.-Y."/>
            <person name="Zienkiewicz A."/>
            <person name="Zienkiewicz K."/>
            <person name="Morin E."/>
            <person name="Tisserant E."/>
            <person name="Splivallo R."/>
            <person name="Hainaut M."/>
            <person name="Henrissat B."/>
            <person name="Ohm R."/>
            <person name="Kuo A."/>
            <person name="Yan J."/>
            <person name="Lipzen A."/>
            <person name="Nolan M."/>
            <person name="Labutti K."/>
            <person name="Barry K."/>
            <person name="Goldstein A."/>
            <person name="Labbe J."/>
            <person name="Schadt C."/>
            <person name="Tuskan G."/>
            <person name="Grigoriev I."/>
            <person name="Martin F."/>
            <person name="Vilgalys R."/>
            <person name="Bonito G."/>
        </authorList>
    </citation>
    <scope>NUCLEOTIDE SEQUENCE [LARGE SCALE GENOMIC DNA]</scope>
    <source>
        <strain evidence="6 7">AG-77</strain>
    </source>
</reference>
<dbReference type="SUPFAM" id="SSF51905">
    <property type="entry name" value="FAD/NAD(P)-binding domain"/>
    <property type="match status" value="1"/>
</dbReference>
<evidence type="ECO:0000256" key="4">
    <source>
        <dbReference type="SAM" id="Phobius"/>
    </source>
</evidence>
<feature type="domain" description="FAD-binding" evidence="5">
    <location>
        <begin position="21"/>
        <end position="90"/>
    </location>
</feature>
<dbReference type="GO" id="GO:0016491">
    <property type="term" value="F:oxidoreductase activity"/>
    <property type="evidence" value="ECO:0007669"/>
    <property type="project" value="UniProtKB-KW"/>
</dbReference>
<keyword evidence="3" id="KW-0560">Oxidoreductase</keyword>
<keyword evidence="4" id="KW-1133">Transmembrane helix</keyword>
<evidence type="ECO:0000256" key="3">
    <source>
        <dbReference type="ARBA" id="ARBA00023002"/>
    </source>
</evidence>
<dbReference type="AlphaFoldDB" id="A0A197JZU3"/>
<keyword evidence="1" id="KW-0285">Flavoprotein</keyword>
<evidence type="ECO:0000259" key="5">
    <source>
        <dbReference type="Pfam" id="PF01494"/>
    </source>
</evidence>
<dbReference type="Proteomes" id="UP000078512">
    <property type="component" value="Unassembled WGS sequence"/>
</dbReference>
<keyword evidence="2" id="KW-0274">FAD</keyword>
<name>A0A197JZU3_9FUNG</name>
<dbReference type="InterPro" id="IPR036188">
    <property type="entry name" value="FAD/NAD-bd_sf"/>
</dbReference>
<gene>
    <name evidence="6" type="ORF">K457DRAFT_18811</name>
</gene>
<dbReference type="OrthoDB" id="655030at2759"/>
<dbReference type="EMBL" id="KV442038">
    <property type="protein sequence ID" value="OAQ29966.1"/>
    <property type="molecule type" value="Genomic_DNA"/>
</dbReference>
<sequence length="276" mass="31105">MTAEHQQEQQQQYRSSKLNDTVLIVGAGIAGIIPALLLEKADIPYDIYERTAKVSGTKSGSALYYNTTTAWVLKQVGIYDELYDQVKNTALSKSRAIKELNTKWILRTNKSCSGRWGTSFRDPCCMTSSVASGSDKKLTMGDLINWTPKELSPRLCWKKGLRDLASRPCCLDWRCLPQALANRIYALPEHRTRVDTDQAFKAYRDERLPWVEAAFNSSTMMKSVVQKGLKATLMPFFVKKYSRLDLTKDSDQDTLLPTPAAFLPLIENQGTVESAF</sequence>